<gene>
    <name evidence="7" type="ORF">SAMN04489752_3528</name>
</gene>
<dbReference type="AlphaFoldDB" id="A0A1H1Y2X8"/>
<dbReference type="InterPro" id="IPR009057">
    <property type="entry name" value="Homeodomain-like_sf"/>
</dbReference>
<reference evidence="8" key="1">
    <citation type="submission" date="2016-10" db="EMBL/GenBank/DDBJ databases">
        <authorList>
            <person name="Varghese N."/>
            <person name="Submissions S."/>
        </authorList>
    </citation>
    <scope>NUCLEOTIDE SEQUENCE [LARGE SCALE GENOMIC DNA]</scope>
    <source>
        <strain evidence="8">DSM 23676</strain>
    </source>
</reference>
<accession>A0A1H1Y2X8</accession>
<dbReference type="GO" id="GO:0003700">
    <property type="term" value="F:DNA-binding transcription factor activity"/>
    <property type="evidence" value="ECO:0007669"/>
    <property type="project" value="TreeGrafter"/>
</dbReference>
<sequence>MKRNLPVPALELSYERTNKRERQPGERQRAERMAADDRGEDMDVPMNAERRSRNADAGVSSAVDLTSRARIRNAGLHQFATTGFAGTPLRAIASEAGVAIGLISHHFGSKDGLRAAVESWIVDQFGAAITEADAAAPDSVADTAGRDAAVAQMLKANPLIVGYLRRELLEDSSDRTLITRLARLSLQSVDSMRSGGVASTDRSRVDQVVTVMVRQLGRLFLQPLVDQVVDSFPDEERPVAKPELTISVRTPQD</sequence>
<dbReference type="GO" id="GO:0000976">
    <property type="term" value="F:transcription cis-regulatory region binding"/>
    <property type="evidence" value="ECO:0007669"/>
    <property type="project" value="TreeGrafter"/>
</dbReference>
<feature type="DNA-binding region" description="H-T-H motif" evidence="4">
    <location>
        <begin position="88"/>
        <end position="107"/>
    </location>
</feature>
<keyword evidence="1" id="KW-0805">Transcription regulation</keyword>
<dbReference type="Proteomes" id="UP000199597">
    <property type="component" value="Chromosome I"/>
</dbReference>
<feature type="compositionally biased region" description="Basic and acidic residues" evidence="5">
    <location>
        <begin position="13"/>
        <end position="37"/>
    </location>
</feature>
<evidence type="ECO:0000259" key="6">
    <source>
        <dbReference type="PROSITE" id="PS50977"/>
    </source>
</evidence>
<proteinExistence type="predicted"/>
<dbReference type="InterPro" id="IPR001647">
    <property type="entry name" value="HTH_TetR"/>
</dbReference>
<dbReference type="PANTHER" id="PTHR30055">
    <property type="entry name" value="HTH-TYPE TRANSCRIPTIONAL REGULATOR RUTR"/>
    <property type="match status" value="1"/>
</dbReference>
<organism evidence="7 8">
    <name type="scientific">Brevibacterium siliguriense</name>
    <dbReference type="NCBI Taxonomy" id="1136497"/>
    <lineage>
        <taxon>Bacteria</taxon>
        <taxon>Bacillati</taxon>
        <taxon>Actinomycetota</taxon>
        <taxon>Actinomycetes</taxon>
        <taxon>Micrococcales</taxon>
        <taxon>Brevibacteriaceae</taxon>
        <taxon>Brevibacterium</taxon>
    </lineage>
</organism>
<protein>
    <submittedName>
        <fullName evidence="7">Regulatory protein, tetR family</fullName>
    </submittedName>
</protein>
<feature type="region of interest" description="Disordered" evidence="5">
    <location>
        <begin position="1"/>
        <end position="42"/>
    </location>
</feature>
<dbReference type="EMBL" id="LT629766">
    <property type="protein sequence ID" value="SDT15743.1"/>
    <property type="molecule type" value="Genomic_DNA"/>
</dbReference>
<dbReference type="PANTHER" id="PTHR30055:SF234">
    <property type="entry name" value="HTH-TYPE TRANSCRIPTIONAL REGULATOR BETI"/>
    <property type="match status" value="1"/>
</dbReference>
<evidence type="ECO:0000256" key="4">
    <source>
        <dbReference type="PROSITE-ProRule" id="PRU00335"/>
    </source>
</evidence>
<evidence type="ECO:0000256" key="1">
    <source>
        <dbReference type="ARBA" id="ARBA00023015"/>
    </source>
</evidence>
<evidence type="ECO:0000256" key="3">
    <source>
        <dbReference type="ARBA" id="ARBA00023163"/>
    </source>
</evidence>
<dbReference type="PROSITE" id="PS50977">
    <property type="entry name" value="HTH_TETR_2"/>
    <property type="match status" value="1"/>
</dbReference>
<keyword evidence="3" id="KW-0804">Transcription</keyword>
<evidence type="ECO:0000256" key="2">
    <source>
        <dbReference type="ARBA" id="ARBA00023125"/>
    </source>
</evidence>
<feature type="domain" description="HTH tetR-type" evidence="6">
    <location>
        <begin position="65"/>
        <end position="125"/>
    </location>
</feature>
<dbReference type="Gene3D" id="1.10.357.10">
    <property type="entry name" value="Tetracycline Repressor, domain 2"/>
    <property type="match status" value="1"/>
</dbReference>
<keyword evidence="8" id="KW-1185">Reference proteome</keyword>
<evidence type="ECO:0000313" key="7">
    <source>
        <dbReference type="EMBL" id="SDT15743.1"/>
    </source>
</evidence>
<evidence type="ECO:0000313" key="8">
    <source>
        <dbReference type="Proteomes" id="UP000199597"/>
    </source>
</evidence>
<keyword evidence="2 4" id="KW-0238">DNA-binding</keyword>
<dbReference type="SUPFAM" id="SSF46689">
    <property type="entry name" value="Homeodomain-like"/>
    <property type="match status" value="1"/>
</dbReference>
<dbReference type="STRING" id="1136497.SAMN04489752_3528"/>
<dbReference type="Pfam" id="PF00440">
    <property type="entry name" value="TetR_N"/>
    <property type="match status" value="1"/>
</dbReference>
<evidence type="ECO:0000256" key="5">
    <source>
        <dbReference type="SAM" id="MobiDB-lite"/>
    </source>
</evidence>
<dbReference type="InterPro" id="IPR050109">
    <property type="entry name" value="HTH-type_TetR-like_transc_reg"/>
</dbReference>
<name>A0A1H1Y2X8_9MICO</name>